<evidence type="ECO:0000313" key="2">
    <source>
        <dbReference type="Proteomes" id="UP000078224"/>
    </source>
</evidence>
<evidence type="ECO:0000313" key="1">
    <source>
        <dbReference type="EMBL" id="OAT53648.1"/>
    </source>
</evidence>
<reference evidence="1 2" key="1">
    <citation type="submission" date="2016-04" db="EMBL/GenBank/DDBJ databases">
        <title>ATOL: Assembling a taxonomically balanced genome-scale reconstruction of the evolutionary history of the Enterobacteriaceae.</title>
        <authorList>
            <person name="Plunkett G.III."/>
            <person name="Neeno-Eckwall E.C."/>
            <person name="Glasner J.D."/>
            <person name="Perna N.T."/>
        </authorList>
    </citation>
    <scope>NUCLEOTIDE SEQUENCE [LARGE SCALE GENOMIC DNA]</scope>
    <source>
        <strain evidence="1 2">ATCC 35613</strain>
    </source>
</reference>
<comment type="caution">
    <text evidence="1">The sequence shown here is derived from an EMBL/GenBank/DDBJ whole genome shotgun (WGS) entry which is preliminary data.</text>
</comment>
<keyword evidence="2" id="KW-1185">Reference proteome</keyword>
<dbReference type="OrthoDB" id="6637996at2"/>
<name>A0A1B7K0H8_9GAMM</name>
<sequence length="104" mass="11734">MSNNLTIKSLTPAISGWWAKITDNDEDKTEWYSPVAAWALCDVSYEKESKVYTQILPVLTGESGMEPLHPAETYSELLYLPNDKFIRMGEPCVYSWAIVKGDGK</sequence>
<dbReference type="PATRIC" id="fig|1354272.4.peg.924"/>
<protein>
    <submittedName>
        <fullName evidence="1">Uncharacterized protein</fullName>
    </submittedName>
</protein>
<proteinExistence type="predicted"/>
<accession>A0A1B7K0H8</accession>
<dbReference type="AlphaFoldDB" id="A0A1B7K0H8"/>
<dbReference type="RefSeq" id="WP_068907754.1">
    <property type="nucleotide sequence ID" value="NZ_LXEW01000015.1"/>
</dbReference>
<dbReference type="EMBL" id="LXEW01000015">
    <property type="protein sequence ID" value="OAT53648.1"/>
    <property type="molecule type" value="Genomic_DNA"/>
</dbReference>
<dbReference type="Proteomes" id="UP000078224">
    <property type="component" value="Unassembled WGS sequence"/>
</dbReference>
<gene>
    <name evidence="1" type="ORF">M998_0901</name>
</gene>
<organism evidence="1 2">
    <name type="scientific">Providencia heimbachae ATCC 35613</name>
    <dbReference type="NCBI Taxonomy" id="1354272"/>
    <lineage>
        <taxon>Bacteria</taxon>
        <taxon>Pseudomonadati</taxon>
        <taxon>Pseudomonadota</taxon>
        <taxon>Gammaproteobacteria</taxon>
        <taxon>Enterobacterales</taxon>
        <taxon>Morganellaceae</taxon>
        <taxon>Providencia</taxon>
    </lineage>
</organism>